<evidence type="ECO:0000313" key="4">
    <source>
        <dbReference type="Proteomes" id="UP001596156"/>
    </source>
</evidence>
<feature type="region of interest" description="Disordered" evidence="1">
    <location>
        <begin position="27"/>
        <end position="60"/>
    </location>
</feature>
<name>A0ABW0D221_STRFI</name>
<evidence type="ECO:0000256" key="1">
    <source>
        <dbReference type="SAM" id="MobiDB-lite"/>
    </source>
</evidence>
<accession>A0ABW0D221</accession>
<evidence type="ECO:0008006" key="5">
    <source>
        <dbReference type="Google" id="ProtNLM"/>
    </source>
</evidence>
<sequence length="221" mass="23366">MARRALPVTAAALTATAALLLSACGGDGDGSSSDDIKGADAGAGNPSASSSVSSEVERPDVSVPKDLQLVFDFETPSDPDHAAALADAANYIRALNHGITQQDPEDPAYRFYSGAGAARYAKSQIQEYVDGGWTVTGTDRYYDAETSSAGKSKATRTVLVTFCEDQSQAYGKEVESGKVHHTEESLASYQKFSILMASQQDSPVWRAQQITVEGKAEECRG</sequence>
<keyword evidence="4" id="KW-1185">Reference proteome</keyword>
<feature type="chain" id="PRO_5045456757" description="Lipoprotein" evidence="2">
    <location>
        <begin position="18"/>
        <end position="221"/>
    </location>
</feature>
<protein>
    <recommendedName>
        <fullName evidence="5">Lipoprotein</fullName>
    </recommendedName>
</protein>
<organism evidence="3 4">
    <name type="scientific">Streptomyces fimbriatus</name>
    <dbReference type="NCBI Taxonomy" id="68197"/>
    <lineage>
        <taxon>Bacteria</taxon>
        <taxon>Bacillati</taxon>
        <taxon>Actinomycetota</taxon>
        <taxon>Actinomycetes</taxon>
        <taxon>Kitasatosporales</taxon>
        <taxon>Streptomycetaceae</taxon>
        <taxon>Streptomyces</taxon>
    </lineage>
</organism>
<dbReference type="EMBL" id="JBHSKL010000004">
    <property type="protein sequence ID" value="MFC5223867.1"/>
    <property type="molecule type" value="Genomic_DNA"/>
</dbReference>
<evidence type="ECO:0000256" key="2">
    <source>
        <dbReference type="SAM" id="SignalP"/>
    </source>
</evidence>
<reference evidence="4" key="1">
    <citation type="journal article" date="2019" name="Int. J. Syst. Evol. Microbiol.">
        <title>The Global Catalogue of Microorganisms (GCM) 10K type strain sequencing project: providing services to taxonomists for standard genome sequencing and annotation.</title>
        <authorList>
            <consortium name="The Broad Institute Genomics Platform"/>
            <consortium name="The Broad Institute Genome Sequencing Center for Infectious Disease"/>
            <person name="Wu L."/>
            <person name="Ma J."/>
        </authorList>
    </citation>
    <scope>NUCLEOTIDE SEQUENCE [LARGE SCALE GENOMIC DNA]</scope>
    <source>
        <strain evidence="4">CCM 8479</strain>
    </source>
</reference>
<evidence type="ECO:0000313" key="3">
    <source>
        <dbReference type="EMBL" id="MFC5223867.1"/>
    </source>
</evidence>
<proteinExistence type="predicted"/>
<dbReference type="PROSITE" id="PS51257">
    <property type="entry name" value="PROKAR_LIPOPROTEIN"/>
    <property type="match status" value="1"/>
</dbReference>
<feature type="signal peptide" evidence="2">
    <location>
        <begin position="1"/>
        <end position="17"/>
    </location>
</feature>
<feature type="compositionally biased region" description="Low complexity" evidence="1">
    <location>
        <begin position="39"/>
        <end position="54"/>
    </location>
</feature>
<keyword evidence="2" id="KW-0732">Signal</keyword>
<dbReference type="Proteomes" id="UP001596156">
    <property type="component" value="Unassembled WGS sequence"/>
</dbReference>
<comment type="caution">
    <text evidence="3">The sequence shown here is derived from an EMBL/GenBank/DDBJ whole genome shotgun (WGS) entry which is preliminary data.</text>
</comment>
<gene>
    <name evidence="3" type="ORF">ACFPN6_04460</name>
</gene>
<dbReference type="RefSeq" id="WP_344644988.1">
    <property type="nucleotide sequence ID" value="NZ_BAAASS010000012.1"/>
</dbReference>